<evidence type="ECO:0000256" key="7">
    <source>
        <dbReference type="ARBA" id="ARBA00047989"/>
    </source>
</evidence>
<dbReference type="Proteomes" id="UP000000845">
    <property type="component" value="Chromosome"/>
</dbReference>
<dbReference type="Pfam" id="PF02578">
    <property type="entry name" value="Cu-oxidase_4"/>
    <property type="match status" value="1"/>
</dbReference>
<evidence type="ECO:0008006" key="12">
    <source>
        <dbReference type="Google" id="ProtNLM"/>
    </source>
</evidence>
<keyword evidence="5" id="KW-0378">Hydrolase</keyword>
<reference evidence="11" key="1">
    <citation type="submission" date="2009-09" db="EMBL/GenBank/DDBJ databases">
        <title>The complete chromosome of Sebaldella termitidis ATCC 33386.</title>
        <authorList>
            <consortium name="US DOE Joint Genome Institute (JGI-PGF)"/>
            <person name="Lucas S."/>
            <person name="Copeland A."/>
            <person name="Lapidus A."/>
            <person name="Glavina del Rio T."/>
            <person name="Dalin E."/>
            <person name="Tice H."/>
            <person name="Bruce D."/>
            <person name="Goodwin L."/>
            <person name="Pitluck S."/>
            <person name="Kyrpides N."/>
            <person name="Mavromatis K."/>
            <person name="Ivanova N."/>
            <person name="Mikhailova N."/>
            <person name="Sims D."/>
            <person name="Meincke L."/>
            <person name="Brettin T."/>
            <person name="Detter J.C."/>
            <person name="Han C."/>
            <person name="Larimer F."/>
            <person name="Land M."/>
            <person name="Hauser L."/>
            <person name="Markowitz V."/>
            <person name="Cheng J.F."/>
            <person name="Hugenholtz P."/>
            <person name="Woyke T."/>
            <person name="Wu D."/>
            <person name="Eisen J.A."/>
        </authorList>
    </citation>
    <scope>NUCLEOTIDE SEQUENCE [LARGE SCALE GENOMIC DNA]</scope>
    <source>
        <strain evidence="11">ATCC 33386 / NCTC 11300</strain>
    </source>
</reference>
<evidence type="ECO:0000256" key="2">
    <source>
        <dbReference type="ARBA" id="ARBA00007353"/>
    </source>
</evidence>
<evidence type="ECO:0000256" key="5">
    <source>
        <dbReference type="ARBA" id="ARBA00022801"/>
    </source>
</evidence>
<dbReference type="InterPro" id="IPR011324">
    <property type="entry name" value="Cytotoxic_necrot_fac-like_cat"/>
</dbReference>
<dbReference type="GO" id="GO:0017061">
    <property type="term" value="F:S-methyl-5-thioadenosine phosphorylase activity"/>
    <property type="evidence" value="ECO:0007669"/>
    <property type="project" value="UniProtKB-EC"/>
</dbReference>
<evidence type="ECO:0000313" key="10">
    <source>
        <dbReference type="EMBL" id="ACZ09290.1"/>
    </source>
</evidence>
<proteinExistence type="inferred from homology"/>
<dbReference type="AlphaFoldDB" id="D1ALE7"/>
<comment type="catalytic activity">
    <reaction evidence="7">
        <text>adenosine + H2O + H(+) = inosine + NH4(+)</text>
        <dbReference type="Rhea" id="RHEA:24408"/>
        <dbReference type="ChEBI" id="CHEBI:15377"/>
        <dbReference type="ChEBI" id="CHEBI:15378"/>
        <dbReference type="ChEBI" id="CHEBI:16335"/>
        <dbReference type="ChEBI" id="CHEBI:17596"/>
        <dbReference type="ChEBI" id="CHEBI:28938"/>
        <dbReference type="EC" id="3.5.4.4"/>
    </reaction>
    <physiologicalReaction direction="left-to-right" evidence="7">
        <dbReference type="Rhea" id="RHEA:24409"/>
    </physiologicalReaction>
</comment>
<accession>D1ALE7</accession>
<evidence type="ECO:0000256" key="8">
    <source>
        <dbReference type="ARBA" id="ARBA00048968"/>
    </source>
</evidence>
<dbReference type="Gene3D" id="3.60.140.10">
    <property type="entry name" value="CNF1/YfiH-like putative cysteine hydrolases"/>
    <property type="match status" value="1"/>
</dbReference>
<gene>
    <name evidence="10" type="ordered locus">Sterm_2437</name>
</gene>
<evidence type="ECO:0000256" key="9">
    <source>
        <dbReference type="ARBA" id="ARBA00049893"/>
    </source>
</evidence>
<organism evidence="10 11">
    <name type="scientific">Sebaldella termitidis (strain ATCC 33386 / NCTC 11300)</name>
    <dbReference type="NCBI Taxonomy" id="526218"/>
    <lineage>
        <taxon>Bacteria</taxon>
        <taxon>Fusobacteriati</taxon>
        <taxon>Fusobacteriota</taxon>
        <taxon>Fusobacteriia</taxon>
        <taxon>Fusobacteriales</taxon>
        <taxon>Leptotrichiaceae</taxon>
        <taxon>Sebaldella</taxon>
    </lineage>
</organism>
<dbReference type="eggNOG" id="COG1496">
    <property type="taxonomic scope" value="Bacteria"/>
</dbReference>
<evidence type="ECO:0000256" key="6">
    <source>
        <dbReference type="ARBA" id="ARBA00022833"/>
    </source>
</evidence>
<keyword evidence="3" id="KW-0808">Transferase</keyword>
<dbReference type="InterPro" id="IPR003730">
    <property type="entry name" value="Cu_polyphenol_OxRdtase"/>
</dbReference>
<comment type="catalytic activity">
    <reaction evidence="1">
        <text>inosine + phosphate = alpha-D-ribose 1-phosphate + hypoxanthine</text>
        <dbReference type="Rhea" id="RHEA:27646"/>
        <dbReference type="ChEBI" id="CHEBI:17368"/>
        <dbReference type="ChEBI" id="CHEBI:17596"/>
        <dbReference type="ChEBI" id="CHEBI:43474"/>
        <dbReference type="ChEBI" id="CHEBI:57720"/>
        <dbReference type="EC" id="2.4.2.1"/>
    </reaction>
    <physiologicalReaction direction="left-to-right" evidence="1">
        <dbReference type="Rhea" id="RHEA:27647"/>
    </physiologicalReaction>
</comment>
<comment type="similarity">
    <text evidence="2">Belongs to the purine nucleoside phosphorylase YfiH/LACC1 family.</text>
</comment>
<comment type="catalytic activity">
    <reaction evidence="9">
        <text>S-methyl-5'-thioadenosine + phosphate = 5-(methylsulfanyl)-alpha-D-ribose 1-phosphate + adenine</text>
        <dbReference type="Rhea" id="RHEA:11852"/>
        <dbReference type="ChEBI" id="CHEBI:16708"/>
        <dbReference type="ChEBI" id="CHEBI:17509"/>
        <dbReference type="ChEBI" id="CHEBI:43474"/>
        <dbReference type="ChEBI" id="CHEBI:58533"/>
        <dbReference type="EC" id="2.4.2.28"/>
    </reaction>
    <physiologicalReaction direction="left-to-right" evidence="9">
        <dbReference type="Rhea" id="RHEA:11853"/>
    </physiologicalReaction>
</comment>
<evidence type="ECO:0000313" key="11">
    <source>
        <dbReference type="Proteomes" id="UP000000845"/>
    </source>
</evidence>
<dbReference type="SUPFAM" id="SSF64438">
    <property type="entry name" value="CNF1/YfiH-like putative cysteine hydrolases"/>
    <property type="match status" value="1"/>
</dbReference>
<keyword evidence="4" id="KW-0479">Metal-binding</keyword>
<dbReference type="CDD" id="cd16833">
    <property type="entry name" value="YfiH"/>
    <property type="match status" value="1"/>
</dbReference>
<dbReference type="PANTHER" id="PTHR30616:SF2">
    <property type="entry name" value="PURINE NUCLEOSIDE PHOSPHORYLASE LACC1"/>
    <property type="match status" value="1"/>
</dbReference>
<dbReference type="PANTHER" id="PTHR30616">
    <property type="entry name" value="UNCHARACTERIZED PROTEIN YFIH"/>
    <property type="match status" value="1"/>
</dbReference>
<reference evidence="10 11" key="2">
    <citation type="journal article" date="2010" name="Stand. Genomic Sci.">
        <title>Complete genome sequence of Sebaldella termitidis type strain (NCTC 11300).</title>
        <authorList>
            <person name="Harmon-Smith M."/>
            <person name="Celia L."/>
            <person name="Chertkov O."/>
            <person name="Lapidus A."/>
            <person name="Copeland A."/>
            <person name="Glavina Del Rio T."/>
            <person name="Nolan M."/>
            <person name="Lucas S."/>
            <person name="Tice H."/>
            <person name="Cheng J.F."/>
            <person name="Han C."/>
            <person name="Detter J.C."/>
            <person name="Bruce D."/>
            <person name="Goodwin L."/>
            <person name="Pitluck S."/>
            <person name="Pati A."/>
            <person name="Liolios K."/>
            <person name="Ivanova N."/>
            <person name="Mavromatis K."/>
            <person name="Mikhailova N."/>
            <person name="Chen A."/>
            <person name="Palaniappan K."/>
            <person name="Land M."/>
            <person name="Hauser L."/>
            <person name="Chang Y.J."/>
            <person name="Jeffries C.D."/>
            <person name="Brettin T."/>
            <person name="Goker M."/>
            <person name="Beck B."/>
            <person name="Bristow J."/>
            <person name="Eisen J.A."/>
            <person name="Markowitz V."/>
            <person name="Hugenholtz P."/>
            <person name="Kyrpides N.C."/>
            <person name="Klenk H.P."/>
            <person name="Chen F."/>
        </authorList>
    </citation>
    <scope>NUCLEOTIDE SEQUENCE [LARGE SCALE GENOMIC DNA]</scope>
    <source>
        <strain evidence="11">ATCC 33386 / NCTC 11300</strain>
    </source>
</reference>
<dbReference type="STRING" id="526218.Sterm_2437"/>
<keyword evidence="6" id="KW-0862">Zinc</keyword>
<comment type="catalytic activity">
    <reaction evidence="8">
        <text>adenosine + phosphate = alpha-D-ribose 1-phosphate + adenine</text>
        <dbReference type="Rhea" id="RHEA:27642"/>
        <dbReference type="ChEBI" id="CHEBI:16335"/>
        <dbReference type="ChEBI" id="CHEBI:16708"/>
        <dbReference type="ChEBI" id="CHEBI:43474"/>
        <dbReference type="ChEBI" id="CHEBI:57720"/>
        <dbReference type="EC" id="2.4.2.1"/>
    </reaction>
    <physiologicalReaction direction="left-to-right" evidence="8">
        <dbReference type="Rhea" id="RHEA:27643"/>
    </physiologicalReaction>
</comment>
<dbReference type="RefSeq" id="WP_012861884.1">
    <property type="nucleotide sequence ID" value="NC_013517.1"/>
</dbReference>
<dbReference type="KEGG" id="str:Sterm_2437"/>
<dbReference type="EMBL" id="CP001739">
    <property type="protein sequence ID" value="ACZ09290.1"/>
    <property type="molecule type" value="Genomic_DNA"/>
</dbReference>
<dbReference type="InterPro" id="IPR038371">
    <property type="entry name" value="Cu_polyphenol_OxRdtase_sf"/>
</dbReference>
<evidence type="ECO:0000256" key="4">
    <source>
        <dbReference type="ARBA" id="ARBA00022723"/>
    </source>
</evidence>
<name>D1ALE7_SEBTE</name>
<protein>
    <recommendedName>
        <fullName evidence="12">Purine nucleoside phosphorylase</fullName>
    </recommendedName>
</protein>
<dbReference type="HOGENOM" id="CLU_065784_0_2_0"/>
<evidence type="ECO:0000256" key="1">
    <source>
        <dbReference type="ARBA" id="ARBA00000553"/>
    </source>
</evidence>
<evidence type="ECO:0000256" key="3">
    <source>
        <dbReference type="ARBA" id="ARBA00022679"/>
    </source>
</evidence>
<sequence>MYREEKDYYYVDRFKKNGITAVYTKKSLGNMSDYCESKDKPCENRAKLLKMLKMDERIEVKSHQTHSNNIKIINEHVTRYSYHGIDGFITNRKDVALFTFYADCLPIFIYDMENNAIGVAHSGWPGTYKEIQKNLLETMIKEYGSNPKNILLALGIGIGVSDYEVGTEFYEKFTEKFDRELIENSFIYSKNKSKYYFDNVGFNKISALRMGIPDKNIITASESTMEEKFHSYRREGKDSGRATALIAFE</sequence>
<keyword evidence="11" id="KW-1185">Reference proteome</keyword>
<dbReference type="GO" id="GO:0005507">
    <property type="term" value="F:copper ion binding"/>
    <property type="evidence" value="ECO:0007669"/>
    <property type="project" value="TreeGrafter"/>
</dbReference>
<dbReference type="GO" id="GO:0016787">
    <property type="term" value="F:hydrolase activity"/>
    <property type="evidence" value="ECO:0007669"/>
    <property type="project" value="UniProtKB-KW"/>
</dbReference>